<feature type="site" description="Important for substrate specificity" evidence="4">
    <location>
        <position position="19"/>
    </location>
</feature>
<dbReference type="Pfam" id="PF02545">
    <property type="entry name" value="Maf"/>
    <property type="match status" value="1"/>
</dbReference>
<protein>
    <recommendedName>
        <fullName evidence="4">dTTP/UTP pyrophosphatase</fullName>
        <shortName evidence="4">dTTPase/UTPase</shortName>
        <ecNumber evidence="4">3.6.1.9</ecNumber>
    </recommendedName>
    <alternativeName>
        <fullName evidence="4">Nucleoside triphosphate pyrophosphatase</fullName>
    </alternativeName>
    <alternativeName>
        <fullName evidence="4">Nucleotide pyrophosphatase</fullName>
        <shortName evidence="4">Nucleotide PPase</shortName>
    </alternativeName>
</protein>
<dbReference type="HAMAP" id="MF_00528">
    <property type="entry name" value="Maf"/>
    <property type="match status" value="1"/>
</dbReference>
<dbReference type="Proteomes" id="UP000475249">
    <property type="component" value="Unassembled WGS sequence"/>
</dbReference>
<evidence type="ECO:0000313" key="5">
    <source>
        <dbReference type="EMBL" id="NAS12972.1"/>
    </source>
</evidence>
<name>A0A6L9EEF6_9FLAO</name>
<dbReference type="GO" id="GO:0005737">
    <property type="term" value="C:cytoplasm"/>
    <property type="evidence" value="ECO:0007669"/>
    <property type="project" value="UniProtKB-SubCell"/>
</dbReference>
<evidence type="ECO:0000256" key="3">
    <source>
        <dbReference type="ARBA" id="ARBA00023080"/>
    </source>
</evidence>
<dbReference type="CDD" id="cd00555">
    <property type="entry name" value="Maf"/>
    <property type="match status" value="1"/>
</dbReference>
<comment type="caution">
    <text evidence="4">Lacks conserved residue(s) required for the propagation of feature annotation.</text>
</comment>
<dbReference type="InterPro" id="IPR003697">
    <property type="entry name" value="Maf-like"/>
</dbReference>
<comment type="cofactor">
    <cofactor evidence="1 4">
        <name>a divalent metal cation</name>
        <dbReference type="ChEBI" id="CHEBI:60240"/>
    </cofactor>
</comment>
<feature type="site" description="Important for substrate specificity" evidence="4">
    <location>
        <position position="160"/>
    </location>
</feature>
<gene>
    <name evidence="5" type="primary">maf</name>
    <name evidence="5" type="ORF">GTQ38_13225</name>
</gene>
<comment type="catalytic activity">
    <reaction evidence="4">
        <text>dTTP + H2O = dTMP + diphosphate + H(+)</text>
        <dbReference type="Rhea" id="RHEA:28534"/>
        <dbReference type="ChEBI" id="CHEBI:15377"/>
        <dbReference type="ChEBI" id="CHEBI:15378"/>
        <dbReference type="ChEBI" id="CHEBI:33019"/>
        <dbReference type="ChEBI" id="CHEBI:37568"/>
        <dbReference type="ChEBI" id="CHEBI:63528"/>
        <dbReference type="EC" id="3.6.1.9"/>
    </reaction>
</comment>
<accession>A0A6L9EEF6</accession>
<comment type="similarity">
    <text evidence="4">Belongs to the Maf family. YhdE subfamily.</text>
</comment>
<keyword evidence="2 4" id="KW-0378">Hydrolase</keyword>
<proteinExistence type="inferred from homology"/>
<keyword evidence="4" id="KW-0963">Cytoplasm</keyword>
<dbReference type="SUPFAM" id="SSF52972">
    <property type="entry name" value="ITPase-like"/>
    <property type="match status" value="1"/>
</dbReference>
<reference evidence="5 6" key="1">
    <citation type="submission" date="2020-01" db="EMBL/GenBank/DDBJ databases">
        <title>Bacteria diversity of Porities sp.</title>
        <authorList>
            <person name="Wang G."/>
        </authorList>
    </citation>
    <scope>NUCLEOTIDE SEQUENCE [LARGE SCALE GENOMIC DNA]</scope>
    <source>
        <strain evidence="5 6">R33</strain>
    </source>
</reference>
<keyword evidence="3 4" id="KW-0546">Nucleotide metabolism</keyword>
<dbReference type="InterPro" id="IPR029001">
    <property type="entry name" value="ITPase-like_fam"/>
</dbReference>
<comment type="caution">
    <text evidence="5">The sequence shown here is derived from an EMBL/GenBank/DDBJ whole genome shotgun (WGS) entry which is preliminary data.</text>
</comment>
<dbReference type="AlphaFoldDB" id="A0A6L9EEF6"/>
<dbReference type="RefSeq" id="WP_161436020.1">
    <property type="nucleotide sequence ID" value="NZ_WXYO01000006.1"/>
</dbReference>
<comment type="function">
    <text evidence="4">Nucleoside triphosphate pyrophosphatase that hydrolyzes dTTP and UTP. May have a dual role in cell division arrest and in preventing the incorporation of modified nucleotides into cellular nucleic acids.</text>
</comment>
<comment type="subcellular location">
    <subcellularLocation>
        <location evidence="4">Cytoplasm</location>
    </subcellularLocation>
</comment>
<dbReference type="Gene3D" id="3.90.950.10">
    <property type="match status" value="1"/>
</dbReference>
<dbReference type="EC" id="3.6.1.9" evidence="4"/>
<dbReference type="GO" id="GO:0047429">
    <property type="term" value="F:nucleoside triphosphate diphosphatase activity"/>
    <property type="evidence" value="ECO:0007669"/>
    <property type="project" value="UniProtKB-EC"/>
</dbReference>
<evidence type="ECO:0000256" key="2">
    <source>
        <dbReference type="ARBA" id="ARBA00022801"/>
    </source>
</evidence>
<comment type="catalytic activity">
    <reaction evidence="4">
        <text>UTP + H2O = UMP + diphosphate + H(+)</text>
        <dbReference type="Rhea" id="RHEA:29395"/>
        <dbReference type="ChEBI" id="CHEBI:15377"/>
        <dbReference type="ChEBI" id="CHEBI:15378"/>
        <dbReference type="ChEBI" id="CHEBI:33019"/>
        <dbReference type="ChEBI" id="CHEBI:46398"/>
        <dbReference type="ChEBI" id="CHEBI:57865"/>
        <dbReference type="EC" id="3.6.1.9"/>
    </reaction>
</comment>
<dbReference type="EMBL" id="WXYO01000006">
    <property type="protein sequence ID" value="NAS12972.1"/>
    <property type="molecule type" value="Genomic_DNA"/>
</dbReference>
<keyword evidence="6" id="KW-1185">Reference proteome</keyword>
<feature type="site" description="Important for substrate specificity" evidence="4">
    <location>
        <position position="78"/>
    </location>
</feature>
<organism evidence="5 6">
    <name type="scientific">Poritiphilus flavus</name>
    <dbReference type="NCBI Taxonomy" id="2697053"/>
    <lineage>
        <taxon>Bacteria</taxon>
        <taxon>Pseudomonadati</taxon>
        <taxon>Bacteroidota</taxon>
        <taxon>Flavobacteriia</taxon>
        <taxon>Flavobacteriales</taxon>
        <taxon>Flavobacteriaceae</taxon>
        <taxon>Poritiphilus</taxon>
    </lineage>
</organism>
<evidence type="ECO:0000256" key="1">
    <source>
        <dbReference type="ARBA" id="ARBA00001968"/>
    </source>
</evidence>
<dbReference type="PIRSF" id="PIRSF006305">
    <property type="entry name" value="Maf"/>
    <property type="match status" value="1"/>
</dbReference>
<evidence type="ECO:0000313" key="6">
    <source>
        <dbReference type="Proteomes" id="UP000475249"/>
    </source>
</evidence>
<sequence length="195" mass="22202">MIQERLKGSRLILASGSPRRHEFFRQLGLDFEVRVKPVEEVFPESLKGPEIPVYLAKLKAEALRQQLTSDEILITSDTIVWHENTCLGKPVDAKDAADMLTRLSGSWHEVISAICITTRTMQETVYHSTEVHFMDLSVSEIDHYIKTYKPYDKAGAYGIQEWIGLIGIDEIRGSYFNVMGMPTHLLYKTLMKVAV</sequence>
<dbReference type="GO" id="GO:0009117">
    <property type="term" value="P:nucleotide metabolic process"/>
    <property type="evidence" value="ECO:0007669"/>
    <property type="project" value="UniProtKB-KW"/>
</dbReference>
<dbReference type="PANTHER" id="PTHR43213">
    <property type="entry name" value="BIFUNCTIONAL DTTP/UTP PYROPHOSPHATASE/METHYLTRANSFERASE PROTEIN-RELATED"/>
    <property type="match status" value="1"/>
</dbReference>
<dbReference type="PANTHER" id="PTHR43213:SF5">
    <property type="entry name" value="BIFUNCTIONAL DTTP_UTP PYROPHOSPHATASE_METHYLTRANSFERASE PROTEIN-RELATED"/>
    <property type="match status" value="1"/>
</dbReference>
<dbReference type="NCBIfam" id="TIGR00172">
    <property type="entry name" value="maf"/>
    <property type="match status" value="1"/>
</dbReference>
<feature type="active site" description="Proton acceptor" evidence="4">
    <location>
        <position position="77"/>
    </location>
</feature>
<evidence type="ECO:0000256" key="4">
    <source>
        <dbReference type="HAMAP-Rule" id="MF_00528"/>
    </source>
</evidence>